<dbReference type="Proteomes" id="UP000240481">
    <property type="component" value="Unassembled WGS sequence"/>
</dbReference>
<comment type="caution">
    <text evidence="1">The sequence shown here is derived from an EMBL/GenBank/DDBJ whole genome shotgun (WGS) entry which is preliminary data.</text>
</comment>
<accession>A0A0J8VDK9</accession>
<name>A0A0J8VDK9_9GAMM</name>
<sequence>MKHLTSDLTQVLEQCKQTIDLQDKSHSNPYLIPNPELAECSKLQYSQLECAKHHVDVIEQLLTNALSALEQHDELLAEEAIQSALEHVNAQTAKSAPMDMILCEPVLAG</sequence>
<dbReference type="EMBL" id="PYLZ01000004">
    <property type="protein sequence ID" value="PSW24884.1"/>
    <property type="molecule type" value="Genomic_DNA"/>
</dbReference>
<keyword evidence="2" id="KW-1185">Reference proteome</keyword>
<protein>
    <submittedName>
        <fullName evidence="1">Uncharacterized protein</fullName>
    </submittedName>
</protein>
<proteinExistence type="predicted"/>
<evidence type="ECO:0000313" key="2">
    <source>
        <dbReference type="Proteomes" id="UP000240481"/>
    </source>
</evidence>
<evidence type="ECO:0000313" key="1">
    <source>
        <dbReference type="EMBL" id="PSW24884.1"/>
    </source>
</evidence>
<dbReference type="AlphaFoldDB" id="A0A0J8VDK9"/>
<dbReference type="RefSeq" id="WP_048897876.1">
    <property type="nucleotide sequence ID" value="NZ_AP024853.1"/>
</dbReference>
<dbReference type="OrthoDB" id="9928521at2"/>
<gene>
    <name evidence="1" type="ORF">C9I94_08715</name>
</gene>
<organism evidence="1 2">
    <name type="scientific">Photobacterium swingsii</name>
    <dbReference type="NCBI Taxonomy" id="680026"/>
    <lineage>
        <taxon>Bacteria</taxon>
        <taxon>Pseudomonadati</taxon>
        <taxon>Pseudomonadota</taxon>
        <taxon>Gammaproteobacteria</taxon>
        <taxon>Vibrionales</taxon>
        <taxon>Vibrionaceae</taxon>
        <taxon>Photobacterium</taxon>
    </lineage>
</organism>
<reference evidence="1 2" key="1">
    <citation type="submission" date="2018-01" db="EMBL/GenBank/DDBJ databases">
        <title>Whole genome sequencing of Histamine producing bacteria.</title>
        <authorList>
            <person name="Butler K."/>
        </authorList>
    </citation>
    <scope>NUCLEOTIDE SEQUENCE [LARGE SCALE GENOMIC DNA]</scope>
    <source>
        <strain evidence="1 2">DSM 24669</strain>
    </source>
</reference>